<accession>A0ACC0BTE9</accession>
<proteinExistence type="predicted"/>
<gene>
    <name evidence="1" type="ORF">M9H77_06890</name>
</gene>
<reference evidence="2" key="1">
    <citation type="journal article" date="2023" name="Nat. Plants">
        <title>Single-cell RNA sequencing provides a high-resolution roadmap for understanding the multicellular compartmentation of specialized metabolism.</title>
        <authorList>
            <person name="Sun S."/>
            <person name="Shen X."/>
            <person name="Li Y."/>
            <person name="Li Y."/>
            <person name="Wang S."/>
            <person name="Li R."/>
            <person name="Zhang H."/>
            <person name="Shen G."/>
            <person name="Guo B."/>
            <person name="Wei J."/>
            <person name="Xu J."/>
            <person name="St-Pierre B."/>
            <person name="Chen S."/>
            <person name="Sun C."/>
        </authorList>
    </citation>
    <scope>NUCLEOTIDE SEQUENCE [LARGE SCALE GENOMIC DNA]</scope>
</reference>
<name>A0ACC0BTE9_CATRO</name>
<dbReference type="EMBL" id="CM044702">
    <property type="protein sequence ID" value="KAI5675940.1"/>
    <property type="molecule type" value="Genomic_DNA"/>
</dbReference>
<sequence>MIGHEFTAQQSQHHLLPIDEYPLMGQLVCILASGLYSLTQLGAMDVLSDTELLESSSQLVLEAAMGALEGKQHKKGTYYGFSQGCIYQYYGLYSVCPPFGLGCAGKCKREHGENVKKVTLMEYTMAVQRTFPYTKILRTCVETPIEDFINRFLIGVHSDRVLLV</sequence>
<keyword evidence="2" id="KW-1185">Reference proteome</keyword>
<comment type="caution">
    <text evidence="1">The sequence shown here is derived from an EMBL/GenBank/DDBJ whole genome shotgun (WGS) entry which is preliminary data.</text>
</comment>
<dbReference type="Proteomes" id="UP001060085">
    <property type="component" value="Linkage Group LG02"/>
</dbReference>
<evidence type="ECO:0000313" key="1">
    <source>
        <dbReference type="EMBL" id="KAI5675940.1"/>
    </source>
</evidence>
<evidence type="ECO:0000313" key="2">
    <source>
        <dbReference type="Proteomes" id="UP001060085"/>
    </source>
</evidence>
<organism evidence="1 2">
    <name type="scientific">Catharanthus roseus</name>
    <name type="common">Madagascar periwinkle</name>
    <name type="synonym">Vinca rosea</name>
    <dbReference type="NCBI Taxonomy" id="4058"/>
    <lineage>
        <taxon>Eukaryota</taxon>
        <taxon>Viridiplantae</taxon>
        <taxon>Streptophyta</taxon>
        <taxon>Embryophyta</taxon>
        <taxon>Tracheophyta</taxon>
        <taxon>Spermatophyta</taxon>
        <taxon>Magnoliopsida</taxon>
        <taxon>eudicotyledons</taxon>
        <taxon>Gunneridae</taxon>
        <taxon>Pentapetalae</taxon>
        <taxon>asterids</taxon>
        <taxon>lamiids</taxon>
        <taxon>Gentianales</taxon>
        <taxon>Apocynaceae</taxon>
        <taxon>Rauvolfioideae</taxon>
        <taxon>Vinceae</taxon>
        <taxon>Catharanthinae</taxon>
        <taxon>Catharanthus</taxon>
    </lineage>
</organism>
<protein>
    <submittedName>
        <fullName evidence="1">Uncharacterized protein</fullName>
    </submittedName>
</protein>